<keyword evidence="7" id="KW-0645">Protease</keyword>
<organism evidence="7 8">
    <name type="scientific">Symplocastrum torsivum CPER-KK1</name>
    <dbReference type="NCBI Taxonomy" id="450513"/>
    <lineage>
        <taxon>Bacteria</taxon>
        <taxon>Bacillati</taxon>
        <taxon>Cyanobacteriota</taxon>
        <taxon>Cyanophyceae</taxon>
        <taxon>Oscillatoriophycideae</taxon>
        <taxon>Oscillatoriales</taxon>
        <taxon>Microcoleaceae</taxon>
        <taxon>Symplocastrum</taxon>
    </lineage>
</organism>
<dbReference type="GO" id="GO:0016020">
    <property type="term" value="C:membrane"/>
    <property type="evidence" value="ECO:0007669"/>
    <property type="project" value="UniProtKB-SubCell"/>
</dbReference>
<comment type="caution">
    <text evidence="7">The sequence shown here is derived from an EMBL/GenBank/DDBJ whole genome shotgun (WGS) entry which is preliminary data.</text>
</comment>
<dbReference type="GO" id="GO:0006508">
    <property type="term" value="P:proteolysis"/>
    <property type="evidence" value="ECO:0007669"/>
    <property type="project" value="UniProtKB-KW"/>
</dbReference>
<evidence type="ECO:0000256" key="4">
    <source>
        <dbReference type="ARBA" id="ARBA00023136"/>
    </source>
</evidence>
<comment type="subcellular location">
    <subcellularLocation>
        <location evidence="1">Membrane</location>
        <topology evidence="1">Multi-pass membrane protein</topology>
    </subcellularLocation>
</comment>
<evidence type="ECO:0000256" key="2">
    <source>
        <dbReference type="ARBA" id="ARBA00022692"/>
    </source>
</evidence>
<reference evidence="7" key="2">
    <citation type="journal article" date="2022" name="Microbiol. Resour. Announc.">
        <title>Metagenome Sequencing to Explore Phylogenomics of Terrestrial Cyanobacteria.</title>
        <authorList>
            <person name="Ward R.D."/>
            <person name="Stajich J.E."/>
            <person name="Johansen J.R."/>
            <person name="Huntemann M."/>
            <person name="Clum A."/>
            <person name="Foster B."/>
            <person name="Foster B."/>
            <person name="Roux S."/>
            <person name="Palaniappan K."/>
            <person name="Varghese N."/>
            <person name="Mukherjee S."/>
            <person name="Reddy T.B.K."/>
            <person name="Daum C."/>
            <person name="Copeland A."/>
            <person name="Chen I.A."/>
            <person name="Ivanova N.N."/>
            <person name="Kyrpides N.C."/>
            <person name="Shapiro N."/>
            <person name="Eloe-Fadrosh E.A."/>
            <person name="Pietrasiak N."/>
        </authorList>
    </citation>
    <scope>NUCLEOTIDE SEQUENCE</scope>
    <source>
        <strain evidence="7">CPER-KK1</strain>
    </source>
</reference>
<keyword evidence="2 5" id="KW-0812">Transmembrane</keyword>
<name>A0A951PGA6_9CYAN</name>
<dbReference type="EMBL" id="JAHHIF010000003">
    <property type="protein sequence ID" value="MBW4543275.1"/>
    <property type="molecule type" value="Genomic_DNA"/>
</dbReference>
<feature type="domain" description="Peptidase S54 rhomboid" evidence="6">
    <location>
        <begin position="2"/>
        <end position="63"/>
    </location>
</feature>
<feature type="transmembrane region" description="Helical" evidence="5">
    <location>
        <begin position="20"/>
        <end position="40"/>
    </location>
</feature>
<dbReference type="Pfam" id="PF01694">
    <property type="entry name" value="Rhomboid"/>
    <property type="match status" value="1"/>
</dbReference>
<reference evidence="7" key="1">
    <citation type="submission" date="2021-05" db="EMBL/GenBank/DDBJ databases">
        <authorList>
            <person name="Pietrasiak N."/>
            <person name="Ward R."/>
            <person name="Stajich J.E."/>
            <person name="Kurbessoian T."/>
        </authorList>
    </citation>
    <scope>NUCLEOTIDE SEQUENCE</scope>
    <source>
        <strain evidence="7">CPER-KK1</strain>
    </source>
</reference>
<keyword evidence="4 5" id="KW-0472">Membrane</keyword>
<accession>A0A951PGA6</accession>
<dbReference type="Proteomes" id="UP000753908">
    <property type="component" value="Unassembled WGS sequence"/>
</dbReference>
<evidence type="ECO:0000313" key="7">
    <source>
        <dbReference type="EMBL" id="MBW4543275.1"/>
    </source>
</evidence>
<dbReference type="GO" id="GO:0004252">
    <property type="term" value="F:serine-type endopeptidase activity"/>
    <property type="evidence" value="ECO:0007669"/>
    <property type="project" value="InterPro"/>
</dbReference>
<evidence type="ECO:0000256" key="5">
    <source>
        <dbReference type="SAM" id="Phobius"/>
    </source>
</evidence>
<keyword evidence="3 5" id="KW-1133">Transmembrane helix</keyword>
<gene>
    <name evidence="7" type="ORF">KME25_02330</name>
</gene>
<evidence type="ECO:0000256" key="3">
    <source>
        <dbReference type="ARBA" id="ARBA00022989"/>
    </source>
</evidence>
<dbReference type="InterPro" id="IPR035952">
    <property type="entry name" value="Rhomboid-like_sf"/>
</dbReference>
<feature type="transmembrane region" description="Helical" evidence="5">
    <location>
        <begin position="52"/>
        <end position="72"/>
    </location>
</feature>
<keyword evidence="7" id="KW-0378">Hydrolase</keyword>
<protein>
    <submittedName>
        <fullName evidence="7">Rhomboid family intramembrane serine protease</fullName>
        <ecNumber evidence="7">3.4.21.105</ecNumber>
    </submittedName>
</protein>
<sequence length="80" mass="8941">MIFGYINFLLLYSYVESDSLSIVLSAIVGFLYGRTLWGIFPLYEGVSWEGHLFGLLGGVLAAGYMDILKPMFSFMSQLLS</sequence>
<dbReference type="InterPro" id="IPR022764">
    <property type="entry name" value="Peptidase_S54_rhomboid_dom"/>
</dbReference>
<dbReference type="EC" id="3.4.21.105" evidence="7"/>
<evidence type="ECO:0000313" key="8">
    <source>
        <dbReference type="Proteomes" id="UP000753908"/>
    </source>
</evidence>
<dbReference type="SUPFAM" id="SSF144091">
    <property type="entry name" value="Rhomboid-like"/>
    <property type="match status" value="1"/>
</dbReference>
<evidence type="ECO:0000256" key="1">
    <source>
        <dbReference type="ARBA" id="ARBA00004141"/>
    </source>
</evidence>
<proteinExistence type="predicted"/>
<dbReference type="AlphaFoldDB" id="A0A951PGA6"/>
<evidence type="ECO:0000259" key="6">
    <source>
        <dbReference type="Pfam" id="PF01694"/>
    </source>
</evidence>